<sequence>MSDDVLIEENLEEELQDLEVSGDWSRGAVLWSTDWTTETVISQLDKQNIDLDPSFQRRSAWDEKKQSLFIESLALGLPIPQLILAENRKKRGSFIVIDGKQRLLALRRFGSTKPNTGFTPLKLRGLQKLKNLNGKTYADMQQDLGLDDDRAAFENSSIRTIIIRNADQEEYLYEVFLRINTGSVQLSPQELRQALHPGPFSTFVNEASAASQELRATLKLKEPDFRMRDAEILLRFLAYSNFIDTYAGNLKVFLDRTTEALNDDWPTREVELRTQVTEFENALEFTRNAFGDKFYLRKWNGKEFESKKNRAVFDIMLHYFSDQTIRQALAGKEKDITDAFVKLCDQDDFRSSLETTTKSIEANRIRFNRWGDAVQALSGVDTSSKKFTG</sequence>
<evidence type="ECO:0000313" key="3">
    <source>
        <dbReference type="Proteomes" id="UP000283469"/>
    </source>
</evidence>
<dbReference type="PANTHER" id="PTHR39639">
    <property type="entry name" value="CHROMOSOME 16, WHOLE GENOME SHOTGUN SEQUENCE"/>
    <property type="match status" value="1"/>
</dbReference>
<dbReference type="InterPro" id="IPR004919">
    <property type="entry name" value="GmrSD_N"/>
</dbReference>
<dbReference type="OrthoDB" id="9787127at2"/>
<dbReference type="Pfam" id="PF03235">
    <property type="entry name" value="GmrSD_N"/>
    <property type="match status" value="1"/>
</dbReference>
<name>A0A418YXC2_9SPHN</name>
<dbReference type="Proteomes" id="UP000283469">
    <property type="component" value="Unassembled WGS sequence"/>
</dbReference>
<dbReference type="AlphaFoldDB" id="A0A418YXC2"/>
<feature type="domain" description="GmrSD restriction endonucleases N-terminal" evidence="1">
    <location>
        <begin position="45"/>
        <end position="196"/>
    </location>
</feature>
<organism evidence="2 3">
    <name type="scientific">Sphingobium terrigena</name>
    <dbReference type="NCBI Taxonomy" id="2304063"/>
    <lineage>
        <taxon>Bacteria</taxon>
        <taxon>Pseudomonadati</taxon>
        <taxon>Pseudomonadota</taxon>
        <taxon>Alphaproteobacteria</taxon>
        <taxon>Sphingomonadales</taxon>
        <taxon>Sphingomonadaceae</taxon>
        <taxon>Sphingobium</taxon>
    </lineage>
</organism>
<comment type="caution">
    <text evidence="2">The sequence shown here is derived from an EMBL/GenBank/DDBJ whole genome shotgun (WGS) entry which is preliminary data.</text>
</comment>
<accession>A0A418YXC2</accession>
<protein>
    <submittedName>
        <fullName evidence="2">DUF262 domain-containing protein</fullName>
    </submittedName>
</protein>
<gene>
    <name evidence="2" type="ORF">D0Z70_03445</name>
</gene>
<reference evidence="2 3" key="1">
    <citation type="submission" date="2018-08" db="EMBL/GenBank/DDBJ databases">
        <title>Sphingobium sp. EO9.</title>
        <authorList>
            <person name="Park Y."/>
            <person name="Kim K.H."/>
            <person name="Jeon C.O."/>
        </authorList>
    </citation>
    <scope>NUCLEOTIDE SEQUENCE [LARGE SCALE GENOMIC DNA]</scope>
    <source>
        <strain evidence="2 3">EO9</strain>
    </source>
</reference>
<proteinExistence type="predicted"/>
<dbReference type="EMBL" id="QVRA01000002">
    <property type="protein sequence ID" value="RJG57273.1"/>
    <property type="molecule type" value="Genomic_DNA"/>
</dbReference>
<dbReference type="PANTHER" id="PTHR39639:SF1">
    <property type="entry name" value="DUF262 DOMAIN-CONTAINING PROTEIN"/>
    <property type="match status" value="1"/>
</dbReference>
<evidence type="ECO:0000313" key="2">
    <source>
        <dbReference type="EMBL" id="RJG57273.1"/>
    </source>
</evidence>
<evidence type="ECO:0000259" key="1">
    <source>
        <dbReference type="Pfam" id="PF03235"/>
    </source>
</evidence>
<keyword evidence="3" id="KW-1185">Reference proteome</keyword>